<organism evidence="1 2">
    <name type="scientific">Thermofilum pendens (strain DSM 2475 / Hrk 5)</name>
    <dbReference type="NCBI Taxonomy" id="368408"/>
    <lineage>
        <taxon>Archaea</taxon>
        <taxon>Thermoproteota</taxon>
        <taxon>Thermoprotei</taxon>
        <taxon>Thermofilales</taxon>
        <taxon>Thermofilaceae</taxon>
        <taxon>Thermofilum</taxon>
    </lineage>
</organism>
<keyword evidence="2" id="KW-1185">Reference proteome</keyword>
<proteinExistence type="predicted"/>
<name>A1RXZ6_THEPD</name>
<dbReference type="Proteomes" id="UP000000641">
    <property type="component" value="Chromosome"/>
</dbReference>
<protein>
    <submittedName>
        <fullName evidence="1">Uncharacterized protein</fullName>
    </submittedName>
</protein>
<reference evidence="2" key="1">
    <citation type="journal article" date="2008" name="J. Bacteriol.">
        <title>Genome sequence of Thermofilum pendens reveals an exceptional loss of biosynthetic pathways without genome reduction.</title>
        <authorList>
            <person name="Anderson I."/>
            <person name="Rodriguez J."/>
            <person name="Susanti D."/>
            <person name="Porat I."/>
            <person name="Reich C."/>
            <person name="Ulrich L.E."/>
            <person name="Elkins J.G."/>
            <person name="Mavromatis K."/>
            <person name="Lykidis A."/>
            <person name="Kim E."/>
            <person name="Thompson L.S."/>
            <person name="Nolan M."/>
            <person name="Land M."/>
            <person name="Copeland A."/>
            <person name="Lapidus A."/>
            <person name="Lucas S."/>
            <person name="Detter C."/>
            <person name="Zhulin I.B."/>
            <person name="Olsen G.J."/>
            <person name="Whitman W."/>
            <person name="Mukhopadhyay B."/>
            <person name="Bristow J."/>
            <person name="Kyrpides N."/>
        </authorList>
    </citation>
    <scope>NUCLEOTIDE SEQUENCE [LARGE SCALE GENOMIC DNA]</scope>
    <source>
        <strain evidence="2">DSM 2475 / Hrk 5</strain>
    </source>
</reference>
<sequence length="86" mass="8887">MRAVEESIFTFFELLLLVGILTYASATAPGENSLALVYGISQALPEGSCAVIMSASPLSLGNATLGKSVAVCKVGNETVVKPWPEG</sequence>
<dbReference type="AlphaFoldDB" id="A1RXZ6"/>
<dbReference type="HOGENOM" id="CLU_2490632_0_0_2"/>
<evidence type="ECO:0000313" key="1">
    <source>
        <dbReference type="EMBL" id="ABL78076.1"/>
    </source>
</evidence>
<accession>A1RXZ6</accession>
<dbReference type="EnsemblBacteria" id="ABL78076">
    <property type="protein sequence ID" value="ABL78076"/>
    <property type="gene ID" value="Tpen_0674"/>
</dbReference>
<dbReference type="KEGG" id="tpe:Tpen_0674"/>
<dbReference type="EMBL" id="CP000505">
    <property type="protein sequence ID" value="ABL78076.1"/>
    <property type="molecule type" value="Genomic_DNA"/>
</dbReference>
<gene>
    <name evidence="1" type="ordered locus">Tpen_0674</name>
</gene>
<dbReference type="RefSeq" id="WP_011752341.1">
    <property type="nucleotide sequence ID" value="NC_008698.1"/>
</dbReference>
<dbReference type="STRING" id="368408.Tpen_0674"/>
<dbReference type="GeneID" id="4601040"/>
<evidence type="ECO:0000313" key="2">
    <source>
        <dbReference type="Proteomes" id="UP000000641"/>
    </source>
</evidence>